<dbReference type="EMBL" id="CP014339">
    <property type="protein sequence ID" value="AQX50718.1"/>
    <property type="molecule type" value="Genomic_DNA"/>
</dbReference>
<dbReference type="Pfam" id="PF16215">
    <property type="entry name" value="DUF4876"/>
    <property type="match status" value="1"/>
</dbReference>
<dbReference type="AlphaFoldDB" id="A0A1T3D7H3"/>
<evidence type="ECO:0000313" key="1">
    <source>
        <dbReference type="EMBL" id="AQX50718.1"/>
    </source>
</evidence>
<dbReference type="RefSeq" id="WP_021346223.1">
    <property type="nucleotide sequence ID" value="NZ_CBYF010000013.1"/>
</dbReference>
<evidence type="ECO:0000313" key="2">
    <source>
        <dbReference type="EMBL" id="OPB49281.1"/>
    </source>
</evidence>
<organism evidence="2">
    <name type="scientific">Elizabethkingia anophelis</name>
    <dbReference type="NCBI Taxonomy" id="1117645"/>
    <lineage>
        <taxon>Bacteria</taxon>
        <taxon>Pseudomonadati</taxon>
        <taxon>Bacteroidota</taxon>
        <taxon>Flavobacteriia</taxon>
        <taxon>Flavobacteriales</taxon>
        <taxon>Weeksellaceae</taxon>
        <taxon>Elizabethkingia</taxon>
    </lineage>
</organism>
<evidence type="ECO:0000313" key="3">
    <source>
        <dbReference type="Proteomes" id="UP000189738"/>
    </source>
</evidence>
<dbReference type="InterPro" id="IPR032627">
    <property type="entry name" value="DUF4876"/>
</dbReference>
<protein>
    <submittedName>
        <fullName evidence="2">DUF4876 domain-containing protein</fullName>
    </submittedName>
</protein>
<proteinExistence type="predicted"/>
<dbReference type="EMBL" id="MAHS01000009">
    <property type="protein sequence ID" value="OPB49281.1"/>
    <property type="molecule type" value="Genomic_DNA"/>
</dbReference>
<gene>
    <name evidence="1" type="ORF">AYC66_08540</name>
    <name evidence="2" type="ORF">BAY09_00675</name>
</gene>
<dbReference type="SUPFAM" id="SSF49478">
    <property type="entry name" value="Cna protein B-type domain"/>
    <property type="match status" value="1"/>
</dbReference>
<reference evidence="2" key="2">
    <citation type="submission" date="2016-06" db="EMBL/GenBank/DDBJ databases">
        <authorList>
            <person name="Nicholson A.C."/>
        </authorList>
    </citation>
    <scope>NUCLEOTIDE SEQUENCE [LARGE SCALE GENOMIC DNA]</scope>
    <source>
        <strain evidence="2">E6809</strain>
    </source>
</reference>
<dbReference type="Proteomes" id="UP000189738">
    <property type="component" value="Chromosome"/>
</dbReference>
<reference evidence="1 3" key="1">
    <citation type="submission" date="2016-02" db="EMBL/GenBank/DDBJ databases">
        <authorList>
            <person name="Nicholson A.C."/>
            <person name="Humrighouse B.W."/>
            <person name="Loparev V."/>
            <person name="Emery B."/>
            <person name="Graziano J."/>
            <person name="McQuiston J.R."/>
        </authorList>
    </citation>
    <scope>NUCLEOTIDE SEQUENCE [LARGE SCALE GENOMIC DNA]</scope>
    <source>
        <strain evidence="1 3">E6809</strain>
    </source>
</reference>
<accession>A0A1T3D7H3</accession>
<name>A0A1T3D7H3_9FLAO</name>
<dbReference type="PROSITE" id="PS51257">
    <property type="entry name" value="PROKAR_LIPOPROTEIN"/>
    <property type="match status" value="1"/>
</dbReference>
<sequence>MKKLIFLLLIPVIFLIGCNRGDDFNGNNEIRPMAFTVTVKFDNASGNVANKGVANAKVVLVNTLTRDSIKGNTDANGELKLNSILPGTYNVTSELKMTKDEYQKAFGQITSYPVVNFGGSQEKVTVNANVSSTVITVSSGNLGDLVIKQIYYAGSSTSEGAAFRDQFIEIHNNSDQTIYADGLYVALMEGNTNNNVTSYTLANGQYDWSQTASGGSSANTDYAYASSIIKIPGNGTQYPILPGKSIVIAQTAINHKAPFDGNDGKQVTIKNPSLTVDLSKADFEVYVGDYAKSQGRNPYQWDIQNIMVPDMEFVHWVNALTDYLLNLTSKPAVAIISATPQQVASWAKVASPKNPKGSLFVQVPASFILDGVDITDKDQKAPKDLPTSVDATRTFINKNGLALPEYSSYSVIRKTKEIINGRVVLQDTNNSANDFTTIEANPRGYAQ</sequence>